<dbReference type="GO" id="GO:0022857">
    <property type="term" value="F:transmembrane transporter activity"/>
    <property type="evidence" value="ECO:0007669"/>
    <property type="project" value="UniProtKB-UniRule"/>
</dbReference>
<evidence type="ECO:0000256" key="8">
    <source>
        <dbReference type="ARBA" id="ARBA00038436"/>
    </source>
</evidence>
<proteinExistence type="inferred from homology"/>
<keyword evidence="6 9" id="KW-1133">Transmembrane helix</keyword>
<dbReference type="Pfam" id="PF04290">
    <property type="entry name" value="DctQ"/>
    <property type="match status" value="1"/>
</dbReference>
<evidence type="ECO:0000313" key="12">
    <source>
        <dbReference type="Proteomes" id="UP000294562"/>
    </source>
</evidence>
<dbReference type="InterPro" id="IPR007387">
    <property type="entry name" value="TRAP_DctQ"/>
</dbReference>
<evidence type="ECO:0000256" key="5">
    <source>
        <dbReference type="ARBA" id="ARBA00022692"/>
    </source>
</evidence>
<dbReference type="PANTHER" id="PTHR35011">
    <property type="entry name" value="2,3-DIKETO-L-GULONATE TRAP TRANSPORTER SMALL PERMEASE PROTEIN YIAM"/>
    <property type="match status" value="1"/>
</dbReference>
<keyword evidence="3" id="KW-1003">Cell membrane</keyword>
<accession>A0A4R6B220</accession>
<comment type="caution">
    <text evidence="11">The sequence shown here is derived from an EMBL/GenBank/DDBJ whole genome shotgun (WGS) entry which is preliminary data.</text>
</comment>
<evidence type="ECO:0000256" key="6">
    <source>
        <dbReference type="ARBA" id="ARBA00022989"/>
    </source>
</evidence>
<reference evidence="11 12" key="1">
    <citation type="submission" date="2019-03" db="EMBL/GenBank/DDBJ databases">
        <title>Rhodobacteraceae bacterium SM1902, a new member of the family Rhodobacteraceae isolated from Yantai.</title>
        <authorList>
            <person name="Sun Y."/>
        </authorList>
    </citation>
    <scope>NUCLEOTIDE SEQUENCE [LARGE SCALE GENOMIC DNA]</scope>
    <source>
        <strain evidence="11 12">SM1902</strain>
    </source>
</reference>
<keyword evidence="4 9" id="KW-0997">Cell inner membrane</keyword>
<dbReference type="GO" id="GO:0015740">
    <property type="term" value="P:C4-dicarboxylate transport"/>
    <property type="evidence" value="ECO:0007669"/>
    <property type="project" value="TreeGrafter"/>
</dbReference>
<organism evidence="11 12">
    <name type="scientific">Meridianimarinicoccus aquatilis</name>
    <dbReference type="NCBI Taxonomy" id="2552766"/>
    <lineage>
        <taxon>Bacteria</taxon>
        <taxon>Pseudomonadati</taxon>
        <taxon>Pseudomonadota</taxon>
        <taxon>Alphaproteobacteria</taxon>
        <taxon>Rhodobacterales</taxon>
        <taxon>Paracoccaceae</taxon>
        <taxon>Meridianimarinicoccus</taxon>
    </lineage>
</organism>
<name>A0A4R6B220_9RHOB</name>
<evidence type="ECO:0000256" key="7">
    <source>
        <dbReference type="ARBA" id="ARBA00023136"/>
    </source>
</evidence>
<evidence type="ECO:0000256" key="9">
    <source>
        <dbReference type="RuleBase" id="RU369079"/>
    </source>
</evidence>
<dbReference type="OrthoDB" id="4964541at2"/>
<evidence type="ECO:0000256" key="4">
    <source>
        <dbReference type="ARBA" id="ARBA00022519"/>
    </source>
</evidence>
<keyword evidence="2 9" id="KW-0813">Transport</keyword>
<comment type="subunit">
    <text evidence="9">The complex comprises the extracytoplasmic solute receptor protein and the two transmembrane proteins.</text>
</comment>
<dbReference type="PANTHER" id="PTHR35011:SF2">
    <property type="entry name" value="2,3-DIKETO-L-GULONATE TRAP TRANSPORTER SMALL PERMEASE PROTEIN YIAM"/>
    <property type="match status" value="1"/>
</dbReference>
<feature type="domain" description="Tripartite ATP-independent periplasmic transporters DctQ component" evidence="10">
    <location>
        <begin position="33"/>
        <end position="196"/>
    </location>
</feature>
<keyword evidence="7 9" id="KW-0472">Membrane</keyword>
<evidence type="ECO:0000259" key="10">
    <source>
        <dbReference type="Pfam" id="PF04290"/>
    </source>
</evidence>
<protein>
    <recommendedName>
        <fullName evidence="9">TRAP transporter small permease protein</fullName>
    </recommendedName>
</protein>
<feature type="transmembrane region" description="Helical" evidence="9">
    <location>
        <begin position="89"/>
        <end position="110"/>
    </location>
</feature>
<dbReference type="AlphaFoldDB" id="A0A4R6B220"/>
<dbReference type="EMBL" id="SMZO01000006">
    <property type="protein sequence ID" value="TDL90747.1"/>
    <property type="molecule type" value="Genomic_DNA"/>
</dbReference>
<keyword evidence="5 9" id="KW-0812">Transmembrane</keyword>
<dbReference type="RefSeq" id="WP_133341661.1">
    <property type="nucleotide sequence ID" value="NZ_SMZO01000006.1"/>
</dbReference>
<gene>
    <name evidence="11" type="ORF">E2L05_04350</name>
</gene>
<sequence length="218" mass="23758">MAVLLWLIAPLQAFNTAVGHLGRWVTIIAMALMVAVILLQVFFRYILNNALPWPDEAARFLMLWMTGLIAPVAYRRGGFVAIDLVSRALPVRVAALLSLGLLTLAFLVLLKGVPLGHAHTMSGCLFKSSSLWLPFTLEFALPLPGMDMSLTLCTRADAAFSITPGWVKMPLALMYASLFVGLMLLTLVNVELLLRSLVTFLGNGAALRPIPQDIVEAE</sequence>
<feature type="transmembrane region" description="Helical" evidence="9">
    <location>
        <begin position="57"/>
        <end position="74"/>
    </location>
</feature>
<evidence type="ECO:0000256" key="1">
    <source>
        <dbReference type="ARBA" id="ARBA00004429"/>
    </source>
</evidence>
<comment type="subcellular location">
    <subcellularLocation>
        <location evidence="1 9">Cell inner membrane</location>
        <topology evidence="1 9">Multi-pass membrane protein</topology>
    </subcellularLocation>
</comment>
<evidence type="ECO:0000313" key="11">
    <source>
        <dbReference type="EMBL" id="TDL90747.1"/>
    </source>
</evidence>
<evidence type="ECO:0000256" key="3">
    <source>
        <dbReference type="ARBA" id="ARBA00022475"/>
    </source>
</evidence>
<feature type="transmembrane region" description="Helical" evidence="9">
    <location>
        <begin position="172"/>
        <end position="194"/>
    </location>
</feature>
<feature type="transmembrane region" description="Helical" evidence="9">
    <location>
        <begin position="23"/>
        <end position="45"/>
    </location>
</feature>
<evidence type="ECO:0000256" key="2">
    <source>
        <dbReference type="ARBA" id="ARBA00022448"/>
    </source>
</evidence>
<dbReference type="Proteomes" id="UP000294562">
    <property type="component" value="Unassembled WGS sequence"/>
</dbReference>
<comment type="similarity">
    <text evidence="8 9">Belongs to the TRAP transporter small permease family.</text>
</comment>
<keyword evidence="12" id="KW-1185">Reference proteome</keyword>
<comment type="function">
    <text evidence="9">Part of the tripartite ATP-independent periplasmic (TRAP) transport system.</text>
</comment>
<dbReference type="InterPro" id="IPR055348">
    <property type="entry name" value="DctQ"/>
</dbReference>
<dbReference type="GO" id="GO:0005886">
    <property type="term" value="C:plasma membrane"/>
    <property type="evidence" value="ECO:0007669"/>
    <property type="project" value="UniProtKB-SubCell"/>
</dbReference>